<feature type="region of interest" description="Disordered" evidence="13">
    <location>
        <begin position="46"/>
        <end position="66"/>
    </location>
</feature>
<feature type="compositionally biased region" description="Polar residues" evidence="13">
    <location>
        <begin position="1406"/>
        <end position="1415"/>
    </location>
</feature>
<feature type="compositionally biased region" description="Polar residues" evidence="13">
    <location>
        <begin position="218"/>
        <end position="236"/>
    </location>
</feature>
<dbReference type="GO" id="GO:0000981">
    <property type="term" value="F:DNA-binding transcription factor activity, RNA polymerase II-specific"/>
    <property type="evidence" value="ECO:0007669"/>
    <property type="project" value="TreeGrafter"/>
</dbReference>
<dbReference type="GO" id="GO:0031519">
    <property type="term" value="C:PcG protein complex"/>
    <property type="evidence" value="ECO:0007669"/>
    <property type="project" value="TreeGrafter"/>
</dbReference>
<dbReference type="GO" id="GO:0045893">
    <property type="term" value="P:positive regulation of DNA-templated transcription"/>
    <property type="evidence" value="ECO:0007669"/>
    <property type="project" value="UniProtKB-ARBA"/>
</dbReference>
<feature type="compositionally biased region" description="Polar residues" evidence="13">
    <location>
        <begin position="1945"/>
        <end position="1958"/>
    </location>
</feature>
<dbReference type="InterPro" id="IPR013087">
    <property type="entry name" value="Znf_C2H2_type"/>
</dbReference>
<feature type="compositionally biased region" description="Polar residues" evidence="13">
    <location>
        <begin position="255"/>
        <end position="271"/>
    </location>
</feature>
<dbReference type="GO" id="GO:0000978">
    <property type="term" value="F:RNA polymerase II cis-regulatory region sequence-specific DNA binding"/>
    <property type="evidence" value="ECO:0007669"/>
    <property type="project" value="TreeGrafter"/>
</dbReference>
<feature type="region of interest" description="Disordered" evidence="13">
    <location>
        <begin position="1019"/>
        <end position="1055"/>
    </location>
</feature>
<feature type="compositionally biased region" description="Polar residues" evidence="13">
    <location>
        <begin position="1103"/>
        <end position="1124"/>
    </location>
</feature>
<feature type="domain" description="C2H2-type" evidence="15">
    <location>
        <begin position="550"/>
        <end position="577"/>
    </location>
</feature>
<keyword evidence="5" id="KW-0677">Repeat</keyword>
<sequence length="2420" mass="264213">MLMTDKQAYGTMNTERSVWSIKSFIPNTECGVSIMVRRGNQRVSKKAISSAPAHGQSSTVANPTPVLPFGTLGGGSGSNPNVTLRQYGIEACPQCQTHFNSTDVRPVQEACGHIKCRTCFISNDDGCPQCNAERPRRGTSTLSSSSRRVHEVHDSKADDLDLMPTLLPVEEPLASGSFGSSDKGRMGMGQLNELPPALSSVSSPSPQKPPLKRKQSKEFSPSAPSKVQKASLTARSQAKVFKDSDSRERPKGRRSSTNSSRNDPVSSSPKTSKFGRQGAQDRSNKTSNDVSGDNSGSMKRSSRIEMRKSTSTMQLNQQNAPATVASQIISQRKDKPARLSSLRSSTGSSSATSSGGRWSQPSSSPPASSRRKESTQPQVSAKPKIAYSRQENKDDKAPTFEITISPTTIKPQKSAAMPSSSTSKPVHSPTNPPLRRTEEVSLNFNAVTASRPDNVLSGVSSNDGSNSNSLETCDPLFIKNDWPESNPAEGQTSKPEPKKKKKRSPVTIHDHITILSGEPPLYQCNVCMKKFKTKAHIKYHEFCQNGEKPYKCEQCGQGFIAKSHYEYHLRTHTGERPYVCPKCGKGFNQRGKVTRHMRSHTGEKPFICQQCGRGFANAQALRSHFLIHTGERPFACQYCNKRFTGMTNLKKHVITHTGERPFSCTHCGKSFGLKWTLDLHLRTHSTERPFACDQCTRAFSNSKDLRRHLVIHSGERPFKCWICGTAFRRKDNLDRHIKNTHNQPKEVAKQLANEAAAEYLAQTKNNQANPLPKGPSSKKTAGPLYSPTNRKAPSADPVPGTSRGPSAPKTDKKAVGNDTSDNMGVIITADLSPPGSPIAVGADIGPGDVYILPNGQSDIQQGNLIEEGGAAAVDAEVDPPGINVQVFDGLAELRTVPVSEYHQIEGIKLLEKAKSTGEPPDSDEGNVMHTGGTESTISMDREHDEKPIVDGTSDLIFCGTPAASSSSQNFNHGLTVTVVYENDGKTHFITDQPAAYSSRVNPLSFPSDQAGILAIPRDTLFSFGPNDPNSVDEQNQVTDDTDSPPRSQDIQKKKSETILTGNLSKFLQMDLSKSAYTHNEGSGDSLSGSDNLMDSQCEEHPESLSQSLTDEGSSAFANSSSNTGEHLLEHGSANRNLAIIKEESLEEGEISQSSSLQSKSPFRDQTVLTLYKEIIREDSSIVADAEKNSQRVAIDAEDESRDSVYTSKSETELVASNNENEKIGPALIIKREIDDVEYGKEKLCDDMPSGSKSIGPVGSSLHGGNKHVSKESTPKENNDVALQDRLDYPSDPMFQDHIADDEDKLQRSDDNEQLELSHDAVDKESVDSILPDGIEHYESPEIMFQDKIVNSGHKLEDNAQSSVLLQDIVDKECPVSILQDDNSNCGSVDSISEEEEGEFNEPVTENQSQEDLRNQSIFVKKDNLETDAAPTDDDSNFLPISQRVGSEIRFDVFKHTIHSHDNDTESISSTELEPMPEDRKIFEREFEGIVDEECPLSILEGDEDVSSDEGEIKPRKSKKSDQKEAKGWSLEEKRHSIKPSCFTDESIVLVKTCSEPGSSPPEANSSVKLHLSPSQCDDVNQSPGEIVTDDACTAKCEGSAGESEHSDQNVKDNAQSLVKNASTTSDVDMEKGASSIIRTEQGQGESTDIEPISDTELEDLNENEIEAPRSEEDKHGSVEIEMVSPAAATDDQKREKVSKRKRSEDGDDTLRNVKLRIDDHEGTSELVPLSTPDAAEETSTRDAIQHHSDSNDRVVESEVNVEQDKQNDNHAESDENAVIGYTPAVVESVYESSNGFAGTNDIERNSNSESAVTETNESDLNNSEEDTGMAREAVISDEHVEKVENDKHDGVPYEVEYESDGQVVETAEKSTQCVNTEDFTDFNFNDDDSISEFDGQATSEVLKEEVSSDDLVTNIKMSPTLQDTSEADVNDQNVSDANIPDEALESNTKSPESTQTECSLMRSDSSDRIYPASPFVKVESQNEMVLENIGDSESEVENSEQMDFEGKSESDQIPEPPTTSTSSMASGSSYIKQELDYIAVPSSSSVLRTPSQARLVYTNCTTTSGSLAAQPSGYLQSTAVSYANLVTPVPTESSDSNYSFIYAPDVPTAVSSYPSKQSSFRFVYDNGEPVTETDPLDNNMRIVYACAAATADPPGDSSEPQKLKLLYAEALGVGTPDDSGQVQLVYTSTTPNQNIVRGPNQNVQIYSPTLIAADSTTSAENIQMLFAQQSQLEQSASPVPVEVLYNGNGTVMAQTIGQPQDLSWIKRDLSHTFVTDPHPQHDKNHVTYNSNTRATSSTNPASTREITNHHNYASNPYLSLDNSKRIRLPAPYEGESDGLRTLARAAATRMFSIQADADATTRAAAAIAAVGREAQIKRQMDIIERSRNLPGSAVFVRKGENVPHRGPRKRYLSQLTNSRK</sequence>
<feature type="domain" description="C2H2-type" evidence="15">
    <location>
        <begin position="690"/>
        <end position="717"/>
    </location>
</feature>
<evidence type="ECO:0000256" key="4">
    <source>
        <dbReference type="ARBA" id="ARBA00022723"/>
    </source>
</evidence>
<comment type="subcellular location">
    <subcellularLocation>
        <location evidence="2">Nucleus</location>
    </subcellularLocation>
</comment>
<dbReference type="GO" id="GO:0032502">
    <property type="term" value="P:developmental process"/>
    <property type="evidence" value="ECO:0007669"/>
    <property type="project" value="UniProtKB-ARBA"/>
</dbReference>
<dbReference type="FunFam" id="3.30.160.60:FF:000016">
    <property type="entry name" value="zinc finger protein 37 homolog"/>
    <property type="match status" value="1"/>
</dbReference>
<comment type="similarity">
    <text evidence="3">Belongs to the krueppel C2H2-type zinc-finger protein family.</text>
</comment>
<feature type="compositionally biased region" description="Acidic residues" evidence="13">
    <location>
        <begin position="1647"/>
        <end position="1665"/>
    </location>
</feature>
<feature type="compositionally biased region" description="Acidic residues" evidence="13">
    <location>
        <begin position="1990"/>
        <end position="2003"/>
    </location>
</feature>
<feature type="compositionally biased region" description="Low complexity" evidence="13">
    <location>
        <begin position="194"/>
        <end position="205"/>
    </location>
</feature>
<name>A0A8J2KB50_9HEXA</name>
<feature type="compositionally biased region" description="Polar residues" evidence="13">
    <location>
        <begin position="309"/>
        <end position="330"/>
    </location>
</feature>
<feature type="region of interest" description="Disordered" evidence="13">
    <location>
        <begin position="1379"/>
        <end position="1415"/>
    </location>
</feature>
<dbReference type="PROSITE" id="PS50157">
    <property type="entry name" value="ZINC_FINGER_C2H2_2"/>
    <property type="match status" value="8"/>
</dbReference>
<feature type="compositionally biased region" description="Low complexity" evidence="13">
    <location>
        <begin position="338"/>
        <end position="368"/>
    </location>
</feature>
<feature type="compositionally biased region" description="Basic and acidic residues" evidence="13">
    <location>
        <begin position="1666"/>
        <end position="1678"/>
    </location>
</feature>
<evidence type="ECO:0000256" key="10">
    <source>
        <dbReference type="ARBA" id="ARBA00023163"/>
    </source>
</evidence>
<feature type="compositionally biased region" description="Polar residues" evidence="13">
    <location>
        <begin position="285"/>
        <end position="299"/>
    </location>
</feature>
<feature type="compositionally biased region" description="Polar residues" evidence="13">
    <location>
        <begin position="2286"/>
        <end position="2304"/>
    </location>
</feature>
<feature type="region of interest" description="Disordered" evidence="13">
    <location>
        <begin position="1553"/>
        <end position="1583"/>
    </location>
</feature>
<dbReference type="FunFam" id="3.30.160.60:FF:000759">
    <property type="entry name" value="zinc finger protein 16"/>
    <property type="match status" value="1"/>
</dbReference>
<feature type="compositionally biased region" description="Basic and acidic residues" evidence="13">
    <location>
        <begin position="1510"/>
        <end position="1534"/>
    </location>
</feature>
<comment type="caution">
    <text evidence="16">The sequence shown here is derived from an EMBL/GenBank/DDBJ whole genome shotgun (WGS) entry which is preliminary data.</text>
</comment>
<evidence type="ECO:0000256" key="12">
    <source>
        <dbReference type="PROSITE-ProRule" id="PRU00042"/>
    </source>
</evidence>
<keyword evidence="10" id="KW-0804">Transcription</keyword>
<feature type="region of interest" description="Disordered" evidence="13">
    <location>
        <begin position="764"/>
        <end position="821"/>
    </location>
</feature>
<keyword evidence="8" id="KW-0805">Transcription regulation</keyword>
<dbReference type="GO" id="GO:0005667">
    <property type="term" value="C:transcription regulator complex"/>
    <property type="evidence" value="ECO:0007669"/>
    <property type="project" value="TreeGrafter"/>
</dbReference>
<evidence type="ECO:0000256" key="11">
    <source>
        <dbReference type="ARBA" id="ARBA00023242"/>
    </source>
</evidence>
<dbReference type="Proteomes" id="UP000708208">
    <property type="component" value="Unassembled WGS sequence"/>
</dbReference>
<evidence type="ECO:0000259" key="14">
    <source>
        <dbReference type="PROSITE" id="PS50089"/>
    </source>
</evidence>
<keyword evidence="9" id="KW-0238">DNA-binding</keyword>
<feature type="compositionally biased region" description="Polar residues" evidence="13">
    <location>
        <begin position="1611"/>
        <end position="1626"/>
    </location>
</feature>
<evidence type="ECO:0000256" key="2">
    <source>
        <dbReference type="ARBA" id="ARBA00004123"/>
    </source>
</evidence>
<dbReference type="PROSITE" id="PS00028">
    <property type="entry name" value="ZINC_FINGER_C2H2_1"/>
    <property type="match status" value="7"/>
</dbReference>
<evidence type="ECO:0000256" key="5">
    <source>
        <dbReference type="ARBA" id="ARBA00022737"/>
    </source>
</evidence>
<feature type="domain" description="C2H2-type" evidence="15">
    <location>
        <begin position="522"/>
        <end position="549"/>
    </location>
</feature>
<evidence type="ECO:0000256" key="6">
    <source>
        <dbReference type="ARBA" id="ARBA00022771"/>
    </source>
</evidence>
<evidence type="ECO:0000313" key="16">
    <source>
        <dbReference type="EMBL" id="CAG7722649.1"/>
    </source>
</evidence>
<feature type="compositionally biased region" description="Basic and acidic residues" evidence="13">
    <location>
        <begin position="240"/>
        <end position="249"/>
    </location>
</feature>
<evidence type="ECO:0000259" key="15">
    <source>
        <dbReference type="PROSITE" id="PS50157"/>
    </source>
</evidence>
<keyword evidence="7" id="KW-0862">Zinc</keyword>
<feature type="domain" description="C2H2-type" evidence="15">
    <location>
        <begin position="634"/>
        <end position="661"/>
    </location>
</feature>
<feature type="region of interest" description="Disordered" evidence="13">
    <location>
        <begin position="914"/>
        <end position="942"/>
    </location>
</feature>
<feature type="compositionally biased region" description="Low complexity" evidence="13">
    <location>
        <begin position="1082"/>
        <end position="1095"/>
    </location>
</feature>
<dbReference type="Pfam" id="PF00096">
    <property type="entry name" value="zf-C2H2"/>
    <property type="match status" value="6"/>
</dbReference>
<comment type="function">
    <text evidence="1">May be involved in transcriptional regulation.</text>
</comment>
<evidence type="ECO:0000256" key="1">
    <source>
        <dbReference type="ARBA" id="ARBA00003767"/>
    </source>
</evidence>
<accession>A0A8J2KB50</accession>
<keyword evidence="4" id="KW-0479">Metal-binding</keyword>
<dbReference type="InterPro" id="IPR001841">
    <property type="entry name" value="Znf_RING"/>
</dbReference>
<gene>
    <name evidence="16" type="ORF">AFUS01_LOCUS11776</name>
</gene>
<feature type="compositionally biased region" description="Basic and acidic residues" evidence="13">
    <location>
        <begin position="1738"/>
        <end position="1773"/>
    </location>
</feature>
<protein>
    <submittedName>
        <fullName evidence="16">Uncharacterized protein</fullName>
    </submittedName>
</protein>
<keyword evidence="17" id="KW-1185">Reference proteome</keyword>
<feature type="compositionally biased region" description="Polar residues" evidence="13">
    <location>
        <begin position="1203"/>
        <end position="1212"/>
    </location>
</feature>
<evidence type="ECO:0000256" key="8">
    <source>
        <dbReference type="ARBA" id="ARBA00023015"/>
    </source>
</evidence>
<feature type="compositionally biased region" description="Polar residues" evidence="13">
    <location>
        <begin position="1915"/>
        <end position="1924"/>
    </location>
</feature>
<dbReference type="PANTHER" id="PTHR14003:SF23">
    <property type="entry name" value="ZINC FINGER PROTEIN 143"/>
    <property type="match status" value="1"/>
</dbReference>
<dbReference type="SMART" id="SM00355">
    <property type="entry name" value="ZnF_C2H2"/>
    <property type="match status" value="8"/>
</dbReference>
<feature type="region of interest" description="Disordered" evidence="13">
    <location>
        <begin position="2400"/>
        <end position="2420"/>
    </location>
</feature>
<evidence type="ECO:0000256" key="3">
    <source>
        <dbReference type="ARBA" id="ARBA00006991"/>
    </source>
</evidence>
<feature type="compositionally biased region" description="Basic and acidic residues" evidence="13">
    <location>
        <begin position="1268"/>
        <end position="1279"/>
    </location>
</feature>
<evidence type="ECO:0000256" key="9">
    <source>
        <dbReference type="ARBA" id="ARBA00023125"/>
    </source>
</evidence>
<feature type="region of interest" description="Disordered" evidence="13">
    <location>
        <begin position="1076"/>
        <end position="1127"/>
    </location>
</feature>
<dbReference type="GO" id="GO:0008270">
    <property type="term" value="F:zinc ion binding"/>
    <property type="evidence" value="ECO:0007669"/>
    <property type="project" value="UniProtKB-KW"/>
</dbReference>
<feature type="region of interest" description="Disordered" evidence="13">
    <location>
        <begin position="1792"/>
        <end position="1827"/>
    </location>
</feature>
<reference evidence="16" key="1">
    <citation type="submission" date="2021-06" db="EMBL/GenBank/DDBJ databases">
        <authorList>
            <person name="Hodson N. C."/>
            <person name="Mongue J. A."/>
            <person name="Jaron S. K."/>
        </authorList>
    </citation>
    <scope>NUCLEOTIDE SEQUENCE</scope>
</reference>
<feature type="region of interest" description="Disordered" evidence="13">
    <location>
        <begin position="480"/>
        <end position="506"/>
    </location>
</feature>
<dbReference type="FunFam" id="3.30.160.60:FF:000508">
    <property type="entry name" value="Myeloid zinc finger 1"/>
    <property type="match status" value="1"/>
</dbReference>
<keyword evidence="11" id="KW-0539">Nucleus</keyword>
<feature type="domain" description="C2H2-type" evidence="15">
    <location>
        <begin position="606"/>
        <end position="633"/>
    </location>
</feature>
<feature type="region of interest" description="Disordered" evidence="13">
    <location>
        <begin position="1245"/>
        <end position="1279"/>
    </location>
</feature>
<feature type="region of interest" description="Disordered" evidence="13">
    <location>
        <begin position="173"/>
        <end position="436"/>
    </location>
</feature>
<feature type="domain" description="RING-type" evidence="14">
    <location>
        <begin position="92"/>
        <end position="131"/>
    </location>
</feature>
<proteinExistence type="inferred from homology"/>
<evidence type="ECO:0000313" key="17">
    <source>
        <dbReference type="Proteomes" id="UP000708208"/>
    </source>
</evidence>
<feature type="region of interest" description="Disordered" evidence="13">
    <location>
        <begin position="1596"/>
        <end position="1778"/>
    </location>
</feature>
<feature type="compositionally biased region" description="Acidic residues" evidence="13">
    <location>
        <begin position="1498"/>
        <end position="1509"/>
    </location>
</feature>
<feature type="region of interest" description="Disordered" evidence="13">
    <location>
        <begin position="2275"/>
        <end position="2304"/>
    </location>
</feature>
<dbReference type="PANTHER" id="PTHR14003">
    <property type="entry name" value="TRANSCRIPTIONAL REPRESSOR PROTEIN YY"/>
    <property type="match status" value="1"/>
</dbReference>
<feature type="region of interest" description="Disordered" evidence="13">
    <location>
        <begin position="1989"/>
        <end position="2026"/>
    </location>
</feature>
<feature type="region of interest" description="Disordered" evidence="13">
    <location>
        <begin position="1913"/>
        <end position="1966"/>
    </location>
</feature>
<dbReference type="OrthoDB" id="8895262at2759"/>
<feature type="compositionally biased region" description="Polar residues" evidence="13">
    <location>
        <begin position="1379"/>
        <end position="1390"/>
    </location>
</feature>
<feature type="compositionally biased region" description="Polar residues" evidence="13">
    <location>
        <begin position="1555"/>
        <end position="1583"/>
    </location>
</feature>
<feature type="compositionally biased region" description="Polar residues" evidence="13">
    <location>
        <begin position="402"/>
        <end position="429"/>
    </location>
</feature>
<dbReference type="GO" id="GO:0042802">
    <property type="term" value="F:identical protein binding"/>
    <property type="evidence" value="ECO:0007669"/>
    <property type="project" value="UniProtKB-ARBA"/>
</dbReference>
<dbReference type="FunFam" id="3.30.160.60:FF:000097">
    <property type="entry name" value="Zinc finger protein"/>
    <property type="match status" value="1"/>
</dbReference>
<evidence type="ECO:0000256" key="13">
    <source>
        <dbReference type="SAM" id="MobiDB-lite"/>
    </source>
</evidence>
<dbReference type="FunFam" id="3.30.160.60:FF:002343">
    <property type="entry name" value="Zinc finger protein 33A"/>
    <property type="match status" value="1"/>
</dbReference>
<feature type="region of interest" description="Disordered" evidence="13">
    <location>
        <begin position="1498"/>
        <end position="1534"/>
    </location>
</feature>
<feature type="domain" description="C2H2-type" evidence="15">
    <location>
        <begin position="578"/>
        <end position="605"/>
    </location>
</feature>
<feature type="domain" description="C2H2-type" evidence="15">
    <location>
        <begin position="718"/>
        <end position="746"/>
    </location>
</feature>
<dbReference type="FunFam" id="3.30.160.60:FF:000202">
    <property type="entry name" value="Zinc finger protein 574"/>
    <property type="match status" value="1"/>
</dbReference>
<dbReference type="EMBL" id="CAJVCH010091277">
    <property type="protein sequence ID" value="CAG7722649.1"/>
    <property type="molecule type" value="Genomic_DNA"/>
</dbReference>
<feature type="compositionally biased region" description="Polar residues" evidence="13">
    <location>
        <begin position="1027"/>
        <end position="1048"/>
    </location>
</feature>
<evidence type="ECO:0000256" key="7">
    <source>
        <dbReference type="ARBA" id="ARBA00022833"/>
    </source>
</evidence>
<dbReference type="PROSITE" id="PS50089">
    <property type="entry name" value="ZF_RING_2"/>
    <property type="match status" value="1"/>
</dbReference>
<feature type="region of interest" description="Disordered" evidence="13">
    <location>
        <begin position="130"/>
        <end position="156"/>
    </location>
</feature>
<feature type="compositionally biased region" description="Polar residues" evidence="13">
    <location>
        <begin position="1807"/>
        <end position="1821"/>
    </location>
</feature>
<feature type="compositionally biased region" description="Basic and acidic residues" evidence="13">
    <location>
        <begin position="1702"/>
        <end position="1723"/>
    </location>
</feature>
<feature type="domain" description="C2H2-type" evidence="15">
    <location>
        <begin position="662"/>
        <end position="689"/>
    </location>
</feature>
<feature type="compositionally biased region" description="Polar residues" evidence="13">
    <location>
        <begin position="1636"/>
        <end position="1646"/>
    </location>
</feature>
<keyword evidence="6 12" id="KW-0863">Zinc-finger</keyword>
<organism evidence="16 17">
    <name type="scientific">Allacma fusca</name>
    <dbReference type="NCBI Taxonomy" id="39272"/>
    <lineage>
        <taxon>Eukaryota</taxon>
        <taxon>Metazoa</taxon>
        <taxon>Ecdysozoa</taxon>
        <taxon>Arthropoda</taxon>
        <taxon>Hexapoda</taxon>
        <taxon>Collembola</taxon>
        <taxon>Symphypleona</taxon>
        <taxon>Sminthuridae</taxon>
        <taxon>Allacma</taxon>
    </lineage>
</organism>
<dbReference type="FunFam" id="3.30.160.60:FF:001732">
    <property type="entry name" value="Zgc:162936"/>
    <property type="match status" value="1"/>
</dbReference>
<feature type="region of interest" description="Disordered" evidence="13">
    <location>
        <begin position="1193"/>
        <end position="1212"/>
    </location>
</feature>
<dbReference type="GO" id="GO:0000785">
    <property type="term" value="C:chromatin"/>
    <property type="evidence" value="ECO:0007669"/>
    <property type="project" value="TreeGrafter"/>
</dbReference>